<proteinExistence type="inferred from homology"/>
<evidence type="ECO:0000256" key="7">
    <source>
        <dbReference type="SAM" id="MobiDB-lite"/>
    </source>
</evidence>
<evidence type="ECO:0000256" key="1">
    <source>
        <dbReference type="ARBA" id="ARBA00004123"/>
    </source>
</evidence>
<keyword evidence="5" id="KW-0804">Transcription</keyword>
<keyword evidence="3" id="KW-0678">Repressor</keyword>
<feature type="compositionally biased region" description="Basic and acidic residues" evidence="7">
    <location>
        <begin position="785"/>
        <end position="800"/>
    </location>
</feature>
<feature type="domain" description="Histone deacetylase complex subunit SAP130 C-terminal" evidence="8">
    <location>
        <begin position="815"/>
        <end position="947"/>
    </location>
</feature>
<accession>A0AAJ7WHE4</accession>
<evidence type="ECO:0000256" key="3">
    <source>
        <dbReference type="ARBA" id="ARBA00022491"/>
    </source>
</evidence>
<dbReference type="RefSeq" id="XP_028966932.1">
    <property type="nucleotide sequence ID" value="XM_029111099.1"/>
</dbReference>
<evidence type="ECO:0000256" key="5">
    <source>
        <dbReference type="ARBA" id="ARBA00023163"/>
    </source>
</evidence>
<keyword evidence="6" id="KW-0539">Nucleus</keyword>
<sequence>MSSSGETKPPDLPTGRVTATATTPIDLARVVVKPTALQDNTVAVTAAATSVTVTAQTTHLALPRVQPSTSVISATATAGQSIFTPAPSPASHLIVPSVAAAKGTTLRPSIRPLQPAPVIGTNVQKIIATPTITPQGVKAPTVVPHVRSPVVPVQQTTVQPVAQSQQNKQRPTTPAASLIRASNQFTTHVPRGPATVASITAGPKTAVATPIIRQTTGQNVVLASSHIPVGARASAAALTPARAYAPVTMVELSKTQQSAGQLHLGIPPSITIEPGVRSTVSTGPKQTVYTPAIFQPIVSTGEKTGSTTAFYKTTGAGAPAQFNKGTTTFTPITTSQPQAVVQPVSNAPTSQAVTITSKVTVTNSNQFSKVASPVFVSNKANVSNVVITSQRPVRNVSTTQVTTTPNANNLTIPMAKVFQQPLTVTGSEIEAQPQPIGFMTAAGPRLQLPVISVGQNVQGTSPGTVVLTGDASRGSGTTQYMQPGTFLRYETFPASAYFGGQGGASTPVHLTTAIPGVRTNSPFSSQRSLMVTVDAKVHPGTSSNNVISVTATKANNHTNSTELNSAQTTFNPDIAAGLQRISSETTITKLATPPPPSITVSAVPTPVVDRVTTTVIAEPHSTKLANLTEKVITQALSGTGAASGTAVGGASLSNAASGTLSLPITVTGIPSSTSASANQVATILPTNQQATQGSPSRPSILRKRPASTADHFNALVASSAPPRKDSKDDQVLFSIKQEVNAEDASNSTPGNSASSNDNHHGAQNGQVSPRKKPRKQLLQSSEIEGEARSVRREENGKDDNAAINQRPQLFGGQQHGWKARLNHFLRHSDVRCRDDRKPSVNELANQKSAAQRAHGWKLFHIKGQVEEVETIESDAVHRFKKMLEDFEASSKATERSTFGPDEEKMLNKIADLIKGNLQRSKIMQDQMIEVKKQLSKVLEHKGRVLDVIGKHVSKRPLKKREKL</sequence>
<dbReference type="PANTHER" id="PTHR13497:SF3">
    <property type="entry name" value="HISTONE DEACETYLASE COMPLEX SUBUNIT SAP130"/>
    <property type="match status" value="1"/>
</dbReference>
<feature type="compositionally biased region" description="Polar residues" evidence="7">
    <location>
        <begin position="743"/>
        <end position="767"/>
    </location>
</feature>
<keyword evidence="4" id="KW-0805">Transcription regulation</keyword>
<evidence type="ECO:0000256" key="2">
    <source>
        <dbReference type="ARBA" id="ARBA00007859"/>
    </source>
</evidence>
<dbReference type="PANTHER" id="PTHR13497">
    <property type="entry name" value="HISTONE DEACETYLASE COMPLEX SUBUNIT SAP130"/>
    <property type="match status" value="1"/>
</dbReference>
<protein>
    <submittedName>
        <fullName evidence="10">Histone deacetylase complex subunit SAP130</fullName>
    </submittedName>
</protein>
<gene>
    <name evidence="10" type="primary">LOC100905968</name>
</gene>
<evidence type="ECO:0000313" key="10">
    <source>
        <dbReference type="RefSeq" id="XP_028966932.1"/>
    </source>
</evidence>
<dbReference type="Proteomes" id="UP000694867">
    <property type="component" value="Unplaced"/>
</dbReference>
<name>A0AAJ7WHE4_9ACAR</name>
<keyword evidence="9" id="KW-1185">Reference proteome</keyword>
<comment type="similarity">
    <text evidence="2">Belongs to the SAP130 family.</text>
</comment>
<evidence type="ECO:0000313" key="9">
    <source>
        <dbReference type="Proteomes" id="UP000694867"/>
    </source>
</evidence>
<organism evidence="9 10">
    <name type="scientific">Galendromus occidentalis</name>
    <name type="common">western predatory mite</name>
    <dbReference type="NCBI Taxonomy" id="34638"/>
    <lineage>
        <taxon>Eukaryota</taxon>
        <taxon>Metazoa</taxon>
        <taxon>Ecdysozoa</taxon>
        <taxon>Arthropoda</taxon>
        <taxon>Chelicerata</taxon>
        <taxon>Arachnida</taxon>
        <taxon>Acari</taxon>
        <taxon>Parasitiformes</taxon>
        <taxon>Mesostigmata</taxon>
        <taxon>Gamasina</taxon>
        <taxon>Phytoseioidea</taxon>
        <taxon>Phytoseiidae</taxon>
        <taxon>Typhlodrominae</taxon>
        <taxon>Galendromus</taxon>
    </lineage>
</organism>
<dbReference type="GO" id="GO:0070822">
    <property type="term" value="C:Sin3-type complex"/>
    <property type="evidence" value="ECO:0007669"/>
    <property type="project" value="TreeGrafter"/>
</dbReference>
<dbReference type="InterPro" id="IPR024137">
    <property type="entry name" value="His_deAcase_cplx_SAP130"/>
</dbReference>
<comment type="subcellular location">
    <subcellularLocation>
        <location evidence="1">Nucleus</location>
    </subcellularLocation>
</comment>
<dbReference type="Pfam" id="PF16014">
    <property type="entry name" value="SAP130_C"/>
    <property type="match status" value="1"/>
</dbReference>
<dbReference type="KEGG" id="goe:100905968"/>
<dbReference type="GeneID" id="100905968"/>
<evidence type="ECO:0000256" key="4">
    <source>
        <dbReference type="ARBA" id="ARBA00023015"/>
    </source>
</evidence>
<reference evidence="10" key="1">
    <citation type="submission" date="2025-08" db="UniProtKB">
        <authorList>
            <consortium name="RefSeq"/>
        </authorList>
    </citation>
    <scope>IDENTIFICATION</scope>
</reference>
<dbReference type="InterPro" id="IPR031963">
    <property type="entry name" value="SAP130_C"/>
</dbReference>
<dbReference type="GO" id="GO:0000122">
    <property type="term" value="P:negative regulation of transcription by RNA polymerase II"/>
    <property type="evidence" value="ECO:0007669"/>
    <property type="project" value="TreeGrafter"/>
</dbReference>
<feature type="region of interest" description="Disordered" evidence="7">
    <location>
        <begin position="1"/>
        <end position="20"/>
    </location>
</feature>
<evidence type="ECO:0000259" key="8">
    <source>
        <dbReference type="Pfam" id="PF16014"/>
    </source>
</evidence>
<dbReference type="AlphaFoldDB" id="A0AAJ7WHE4"/>
<evidence type="ECO:0000256" key="6">
    <source>
        <dbReference type="ARBA" id="ARBA00023242"/>
    </source>
</evidence>
<feature type="region of interest" description="Disordered" evidence="7">
    <location>
        <begin position="739"/>
        <end position="814"/>
    </location>
</feature>